<evidence type="ECO:0000313" key="3">
    <source>
        <dbReference type="Proteomes" id="UP000054564"/>
    </source>
</evidence>
<protein>
    <submittedName>
        <fullName evidence="2">Uncharacterized protein</fullName>
    </submittedName>
</protein>
<proteinExistence type="predicted"/>
<evidence type="ECO:0000256" key="1">
    <source>
        <dbReference type="SAM" id="Phobius"/>
    </source>
</evidence>
<gene>
    <name evidence="2" type="ORF">PSTG_05570</name>
</gene>
<dbReference type="EMBL" id="AJIL01000031">
    <property type="protein sequence ID" value="KNF01213.1"/>
    <property type="molecule type" value="Genomic_DNA"/>
</dbReference>
<keyword evidence="1" id="KW-1133">Transmembrane helix</keyword>
<comment type="caution">
    <text evidence="2">The sequence shown here is derived from an EMBL/GenBank/DDBJ whole genome shotgun (WGS) entry which is preliminary data.</text>
</comment>
<keyword evidence="1" id="KW-0812">Transmembrane</keyword>
<keyword evidence="1" id="KW-0472">Membrane</keyword>
<organism evidence="2 3">
    <name type="scientific">Puccinia striiformis f. sp. tritici PST-78</name>
    <dbReference type="NCBI Taxonomy" id="1165861"/>
    <lineage>
        <taxon>Eukaryota</taxon>
        <taxon>Fungi</taxon>
        <taxon>Dikarya</taxon>
        <taxon>Basidiomycota</taxon>
        <taxon>Pucciniomycotina</taxon>
        <taxon>Pucciniomycetes</taxon>
        <taxon>Pucciniales</taxon>
        <taxon>Pucciniaceae</taxon>
        <taxon>Puccinia</taxon>
    </lineage>
</organism>
<keyword evidence="3" id="KW-1185">Reference proteome</keyword>
<name>A0A0L0VPJ8_9BASI</name>
<feature type="transmembrane region" description="Helical" evidence="1">
    <location>
        <begin position="59"/>
        <end position="79"/>
    </location>
</feature>
<accession>A0A0L0VPJ8</accession>
<dbReference type="Proteomes" id="UP000054564">
    <property type="component" value="Unassembled WGS sequence"/>
</dbReference>
<dbReference type="AlphaFoldDB" id="A0A0L0VPJ8"/>
<evidence type="ECO:0000313" key="2">
    <source>
        <dbReference type="EMBL" id="KNF01213.1"/>
    </source>
</evidence>
<sequence length="280" mass="29805">MYPAPVIIQPVSALLVALATPIHPTLLPFGFIPVLHAFRISIVYRSLSRKAGGNSSVAANLVGFLLMAWGGSIVSHILLSLPIPQLLSFTPLLVYATTHFCLPDIRNLPSLKTLDSIFPLVDALLRTTAIAAGVEACRNHPSPAISGSLSIQLFIGAVASSAGGISAQTLSVWEPSWRLNRPIFLQEGTMLAGTDVWSGTLVAAIYGCLTASHPQYPKLIGLLYSADSLNSPLLSSTDAKATAASILTLIYCWRVYNVHHLPKIGGKTNKAAQDSKSKEE</sequence>
<dbReference type="OrthoDB" id="2520628at2759"/>
<reference evidence="3" key="1">
    <citation type="submission" date="2014-03" db="EMBL/GenBank/DDBJ databases">
        <title>The Genome Sequence of Puccinia striiformis f. sp. tritici PST-78.</title>
        <authorList>
            <consortium name="The Broad Institute Genome Sequencing Platform"/>
            <person name="Cuomo C."/>
            <person name="Hulbert S."/>
            <person name="Chen X."/>
            <person name="Walker B."/>
            <person name="Young S.K."/>
            <person name="Zeng Q."/>
            <person name="Gargeya S."/>
            <person name="Fitzgerald M."/>
            <person name="Haas B."/>
            <person name="Abouelleil A."/>
            <person name="Alvarado L."/>
            <person name="Arachchi H.M."/>
            <person name="Berlin A.M."/>
            <person name="Chapman S.B."/>
            <person name="Goldberg J."/>
            <person name="Griggs A."/>
            <person name="Gujja S."/>
            <person name="Hansen M."/>
            <person name="Howarth C."/>
            <person name="Imamovic A."/>
            <person name="Larimer J."/>
            <person name="McCowan C."/>
            <person name="Montmayeur A."/>
            <person name="Murphy C."/>
            <person name="Neiman D."/>
            <person name="Pearson M."/>
            <person name="Priest M."/>
            <person name="Roberts A."/>
            <person name="Saif S."/>
            <person name="Shea T."/>
            <person name="Sisk P."/>
            <person name="Sykes S."/>
            <person name="Wortman J."/>
            <person name="Nusbaum C."/>
            <person name="Birren B."/>
        </authorList>
    </citation>
    <scope>NUCLEOTIDE SEQUENCE [LARGE SCALE GENOMIC DNA]</scope>
    <source>
        <strain evidence="3">race PST-78</strain>
    </source>
</reference>